<evidence type="ECO:0000313" key="4">
    <source>
        <dbReference type="Proteomes" id="UP001372338"/>
    </source>
</evidence>
<protein>
    <submittedName>
        <fullName evidence="3">Uncharacterized protein</fullName>
    </submittedName>
</protein>
<organism evidence="3 4">
    <name type="scientific">Crotalaria pallida</name>
    <name type="common">Smooth rattlebox</name>
    <name type="synonym">Crotalaria striata</name>
    <dbReference type="NCBI Taxonomy" id="3830"/>
    <lineage>
        <taxon>Eukaryota</taxon>
        <taxon>Viridiplantae</taxon>
        <taxon>Streptophyta</taxon>
        <taxon>Embryophyta</taxon>
        <taxon>Tracheophyta</taxon>
        <taxon>Spermatophyta</taxon>
        <taxon>Magnoliopsida</taxon>
        <taxon>eudicotyledons</taxon>
        <taxon>Gunneridae</taxon>
        <taxon>Pentapetalae</taxon>
        <taxon>rosids</taxon>
        <taxon>fabids</taxon>
        <taxon>Fabales</taxon>
        <taxon>Fabaceae</taxon>
        <taxon>Papilionoideae</taxon>
        <taxon>50 kb inversion clade</taxon>
        <taxon>genistoids sensu lato</taxon>
        <taxon>core genistoids</taxon>
        <taxon>Crotalarieae</taxon>
        <taxon>Crotalaria</taxon>
    </lineage>
</organism>
<sequence>MKVIFLILVSGKTENGIGNEDGEETYINGKKSKKLNSRLKLNLHIREKLFKETPLGIWEFRSKSGQDLSSLEGGCRGYMFALQVTKELEDWPEQNNRDRRWDIARAPNGSTQRTNGFGALIQVELTI</sequence>
<dbReference type="EMBL" id="JAYWIO010000001">
    <property type="protein sequence ID" value="KAK7290351.1"/>
    <property type="molecule type" value="Genomic_DNA"/>
</dbReference>
<keyword evidence="2" id="KW-0378">Hydrolase</keyword>
<dbReference type="GO" id="GO:0016787">
    <property type="term" value="F:hydrolase activity"/>
    <property type="evidence" value="ECO:0007669"/>
    <property type="project" value="UniProtKB-KW"/>
</dbReference>
<accession>A0AAN9J2B8</accession>
<evidence type="ECO:0000256" key="1">
    <source>
        <dbReference type="ARBA" id="ARBA00022723"/>
    </source>
</evidence>
<keyword evidence="4" id="KW-1185">Reference proteome</keyword>
<name>A0AAN9J2B8_CROPI</name>
<dbReference type="GO" id="GO:0005634">
    <property type="term" value="C:nucleus"/>
    <property type="evidence" value="ECO:0007669"/>
    <property type="project" value="TreeGrafter"/>
</dbReference>
<evidence type="ECO:0000256" key="2">
    <source>
        <dbReference type="ARBA" id="ARBA00022801"/>
    </source>
</evidence>
<dbReference type="PANTHER" id="PTHR12629:SF58">
    <property type="entry name" value="NUDIX HYDROLASE 12, MITOCHONDRIAL"/>
    <property type="match status" value="1"/>
</dbReference>
<proteinExistence type="predicted"/>
<dbReference type="Proteomes" id="UP001372338">
    <property type="component" value="Unassembled WGS sequence"/>
</dbReference>
<evidence type="ECO:0000313" key="3">
    <source>
        <dbReference type="EMBL" id="KAK7290351.1"/>
    </source>
</evidence>
<dbReference type="GO" id="GO:0046872">
    <property type="term" value="F:metal ion binding"/>
    <property type="evidence" value="ECO:0007669"/>
    <property type="project" value="UniProtKB-KW"/>
</dbReference>
<dbReference type="Gene3D" id="3.90.79.10">
    <property type="entry name" value="Nucleoside Triphosphate Pyrophosphohydrolase"/>
    <property type="match status" value="1"/>
</dbReference>
<gene>
    <name evidence="3" type="ORF">RIF29_04700</name>
</gene>
<dbReference type="AlphaFoldDB" id="A0AAN9J2B8"/>
<dbReference type="PANTHER" id="PTHR12629">
    <property type="entry name" value="DIPHOSPHOINOSITOL POLYPHOSPHATE PHOSPHOHYDROLASE"/>
    <property type="match status" value="1"/>
</dbReference>
<keyword evidence="1" id="KW-0479">Metal-binding</keyword>
<comment type="caution">
    <text evidence="3">The sequence shown here is derived from an EMBL/GenBank/DDBJ whole genome shotgun (WGS) entry which is preliminary data.</text>
</comment>
<reference evidence="3 4" key="1">
    <citation type="submission" date="2024-01" db="EMBL/GenBank/DDBJ databases">
        <title>The genomes of 5 underutilized Papilionoideae crops provide insights into root nodulation and disease resistanc.</title>
        <authorList>
            <person name="Yuan L."/>
        </authorList>
    </citation>
    <scope>NUCLEOTIDE SEQUENCE [LARGE SCALE GENOMIC DNA]</scope>
    <source>
        <strain evidence="3">ZHUSHIDOU_FW_LH</strain>
        <tissue evidence="3">Leaf</tissue>
    </source>
</reference>
<dbReference type="GO" id="GO:0005737">
    <property type="term" value="C:cytoplasm"/>
    <property type="evidence" value="ECO:0007669"/>
    <property type="project" value="TreeGrafter"/>
</dbReference>